<reference evidence="2" key="1">
    <citation type="journal article" date="2021" name="New Phytol.">
        <title>Evolutionary innovations through gain and loss of genes in the ectomycorrhizal Boletales.</title>
        <authorList>
            <person name="Wu G."/>
            <person name="Miyauchi S."/>
            <person name="Morin E."/>
            <person name="Kuo A."/>
            <person name="Drula E."/>
            <person name="Varga T."/>
            <person name="Kohler A."/>
            <person name="Feng B."/>
            <person name="Cao Y."/>
            <person name="Lipzen A."/>
            <person name="Daum C."/>
            <person name="Hundley H."/>
            <person name="Pangilinan J."/>
            <person name="Johnson J."/>
            <person name="Barry K."/>
            <person name="LaButti K."/>
            <person name="Ng V."/>
            <person name="Ahrendt S."/>
            <person name="Min B."/>
            <person name="Choi I.G."/>
            <person name="Park H."/>
            <person name="Plett J.M."/>
            <person name="Magnuson J."/>
            <person name="Spatafora J.W."/>
            <person name="Nagy L.G."/>
            <person name="Henrissat B."/>
            <person name="Grigoriev I.V."/>
            <person name="Yang Z.L."/>
            <person name="Xu J."/>
            <person name="Martin F.M."/>
        </authorList>
    </citation>
    <scope>NUCLEOTIDE SEQUENCE</scope>
    <source>
        <strain evidence="2">KKN 215</strain>
    </source>
</reference>
<feature type="region of interest" description="Disordered" evidence="1">
    <location>
        <begin position="81"/>
        <end position="135"/>
    </location>
</feature>
<dbReference type="EMBL" id="JAEVFJ010000030">
    <property type="protein sequence ID" value="KAH8093173.1"/>
    <property type="molecule type" value="Genomic_DNA"/>
</dbReference>
<protein>
    <submittedName>
        <fullName evidence="2">Uncharacterized protein</fullName>
    </submittedName>
</protein>
<sequence>SRSRWTPASQHSSLISPLSRHSPTPTSTPTSSPTRVLLTSPPRRASTLGIVVSVTSTLTQYSRWLATDSLQGWRSLATRSPKLPARHASRESRHVSQFQPPQVSRTLGYSTACTATSSAPCRPPLAKGTSTATTS</sequence>
<dbReference type="AlphaFoldDB" id="A0A8K0UKK7"/>
<gene>
    <name evidence="2" type="ORF">BXZ70DRAFT_976722</name>
</gene>
<organism evidence="2 3">
    <name type="scientific">Cristinia sonorae</name>
    <dbReference type="NCBI Taxonomy" id="1940300"/>
    <lineage>
        <taxon>Eukaryota</taxon>
        <taxon>Fungi</taxon>
        <taxon>Dikarya</taxon>
        <taxon>Basidiomycota</taxon>
        <taxon>Agaricomycotina</taxon>
        <taxon>Agaricomycetes</taxon>
        <taxon>Agaricomycetidae</taxon>
        <taxon>Agaricales</taxon>
        <taxon>Pleurotineae</taxon>
        <taxon>Stephanosporaceae</taxon>
        <taxon>Cristinia</taxon>
    </lineage>
</organism>
<name>A0A8K0UKK7_9AGAR</name>
<feature type="compositionally biased region" description="Polar residues" evidence="1">
    <location>
        <begin position="1"/>
        <end position="15"/>
    </location>
</feature>
<feature type="non-terminal residue" evidence="2">
    <location>
        <position position="1"/>
    </location>
</feature>
<evidence type="ECO:0000313" key="3">
    <source>
        <dbReference type="Proteomes" id="UP000813824"/>
    </source>
</evidence>
<feature type="compositionally biased region" description="Low complexity" evidence="1">
    <location>
        <begin position="16"/>
        <end position="42"/>
    </location>
</feature>
<dbReference type="Proteomes" id="UP000813824">
    <property type="component" value="Unassembled WGS sequence"/>
</dbReference>
<accession>A0A8K0UKK7</accession>
<evidence type="ECO:0000256" key="1">
    <source>
        <dbReference type="SAM" id="MobiDB-lite"/>
    </source>
</evidence>
<proteinExistence type="predicted"/>
<evidence type="ECO:0000313" key="2">
    <source>
        <dbReference type="EMBL" id="KAH8093173.1"/>
    </source>
</evidence>
<feature type="region of interest" description="Disordered" evidence="1">
    <location>
        <begin position="1"/>
        <end position="43"/>
    </location>
</feature>
<keyword evidence="3" id="KW-1185">Reference proteome</keyword>
<comment type="caution">
    <text evidence="2">The sequence shown here is derived from an EMBL/GenBank/DDBJ whole genome shotgun (WGS) entry which is preliminary data.</text>
</comment>
<feature type="compositionally biased region" description="Polar residues" evidence="1">
    <location>
        <begin position="95"/>
        <end position="119"/>
    </location>
</feature>